<evidence type="ECO:0000256" key="3">
    <source>
        <dbReference type="ARBA" id="ARBA00022692"/>
    </source>
</evidence>
<comment type="subcellular location">
    <subcellularLocation>
        <location evidence="1">Cell membrane</location>
        <topology evidence="1">Multi-pass membrane protein</topology>
    </subcellularLocation>
</comment>
<evidence type="ECO:0000313" key="10">
    <source>
        <dbReference type="Proteomes" id="UP001202943"/>
    </source>
</evidence>
<dbReference type="PIRSF" id="PIRSF002808">
    <property type="entry name" value="Hexose_phosphate_transp"/>
    <property type="match status" value="1"/>
</dbReference>
<gene>
    <name evidence="9" type="ORF">M8C81_24350</name>
</gene>
<feature type="transmembrane region" description="Helical" evidence="7">
    <location>
        <begin position="146"/>
        <end position="168"/>
    </location>
</feature>
<dbReference type="GO" id="GO:0005886">
    <property type="term" value="C:plasma membrane"/>
    <property type="evidence" value="ECO:0007669"/>
    <property type="project" value="UniProtKB-SubCell"/>
</dbReference>
<dbReference type="CDD" id="cd17319">
    <property type="entry name" value="MFS_ExuT_GudP_like"/>
    <property type="match status" value="1"/>
</dbReference>
<comment type="similarity">
    <text evidence="6">Belongs to the major facilitator superfamily. Phthalate permease family.</text>
</comment>
<feature type="transmembrane region" description="Helical" evidence="7">
    <location>
        <begin position="55"/>
        <end position="75"/>
    </location>
</feature>
<dbReference type="InterPro" id="IPR011701">
    <property type="entry name" value="MFS"/>
</dbReference>
<name>A0AAW5HTL9_PSEPU</name>
<feature type="transmembrane region" description="Helical" evidence="7">
    <location>
        <begin position="289"/>
        <end position="313"/>
    </location>
</feature>
<dbReference type="PANTHER" id="PTHR11662:SF399">
    <property type="entry name" value="FI19708P1-RELATED"/>
    <property type="match status" value="1"/>
</dbReference>
<dbReference type="EMBL" id="JAMHFX010000224">
    <property type="protein sequence ID" value="MCO1623733.1"/>
    <property type="molecule type" value="Genomic_DNA"/>
</dbReference>
<evidence type="ECO:0000313" key="9">
    <source>
        <dbReference type="EMBL" id="MCO1623733.1"/>
    </source>
</evidence>
<dbReference type="InterPro" id="IPR000849">
    <property type="entry name" value="Sugar_P_transporter"/>
</dbReference>
<evidence type="ECO:0000256" key="2">
    <source>
        <dbReference type="ARBA" id="ARBA00022475"/>
    </source>
</evidence>
<feature type="transmembrane region" description="Helical" evidence="7">
    <location>
        <begin position="87"/>
        <end position="107"/>
    </location>
</feature>
<dbReference type="GO" id="GO:0022857">
    <property type="term" value="F:transmembrane transporter activity"/>
    <property type="evidence" value="ECO:0007669"/>
    <property type="project" value="InterPro"/>
</dbReference>
<dbReference type="RefSeq" id="WP_252461464.1">
    <property type="nucleotide sequence ID" value="NZ_JAMHFX010000224.1"/>
</dbReference>
<dbReference type="InterPro" id="IPR036259">
    <property type="entry name" value="MFS_trans_sf"/>
</dbReference>
<keyword evidence="3 7" id="KW-0812">Transmembrane</keyword>
<dbReference type="AlphaFoldDB" id="A0AAW5HTL9"/>
<organism evidence="9 10">
    <name type="scientific">Pseudomonas putida</name>
    <name type="common">Arthrobacter siderocapsulatus</name>
    <dbReference type="NCBI Taxonomy" id="303"/>
    <lineage>
        <taxon>Bacteria</taxon>
        <taxon>Pseudomonadati</taxon>
        <taxon>Pseudomonadota</taxon>
        <taxon>Gammaproteobacteria</taxon>
        <taxon>Pseudomonadales</taxon>
        <taxon>Pseudomonadaceae</taxon>
        <taxon>Pseudomonas</taxon>
    </lineage>
</organism>
<feature type="transmembrane region" description="Helical" evidence="7">
    <location>
        <begin position="325"/>
        <end position="341"/>
    </location>
</feature>
<dbReference type="PROSITE" id="PS50850">
    <property type="entry name" value="MFS"/>
    <property type="match status" value="1"/>
</dbReference>
<feature type="domain" description="Major facilitator superfamily (MFS) profile" evidence="8">
    <location>
        <begin position="18"/>
        <end position="438"/>
    </location>
</feature>
<feature type="transmembrane region" description="Helical" evidence="7">
    <location>
        <begin position="380"/>
        <end position="403"/>
    </location>
</feature>
<dbReference type="Pfam" id="PF07690">
    <property type="entry name" value="MFS_1"/>
    <property type="match status" value="1"/>
</dbReference>
<comment type="caution">
    <text evidence="9">The sequence shown here is derived from an EMBL/GenBank/DDBJ whole genome shotgun (WGS) entry which is preliminary data.</text>
</comment>
<reference evidence="9" key="1">
    <citation type="submission" date="2022-05" db="EMBL/GenBank/DDBJ databases">
        <authorList>
            <person name="Yi M."/>
        </authorList>
    </citation>
    <scope>NUCLEOTIDE SEQUENCE</scope>
    <source>
        <strain evidence="9">DS2</strain>
    </source>
</reference>
<dbReference type="SUPFAM" id="SSF103473">
    <property type="entry name" value="MFS general substrate transporter"/>
    <property type="match status" value="1"/>
</dbReference>
<feature type="transmembrane region" description="Helical" evidence="7">
    <location>
        <begin position="415"/>
        <end position="433"/>
    </location>
</feature>
<feature type="transmembrane region" description="Helical" evidence="7">
    <location>
        <begin position="254"/>
        <end position="277"/>
    </location>
</feature>
<keyword evidence="2" id="KW-1003">Cell membrane</keyword>
<dbReference type="InterPro" id="IPR020846">
    <property type="entry name" value="MFS_dom"/>
</dbReference>
<evidence type="ECO:0000256" key="5">
    <source>
        <dbReference type="ARBA" id="ARBA00023136"/>
    </source>
</evidence>
<accession>A0AAW5HTL9</accession>
<proteinExistence type="inferred from homology"/>
<evidence type="ECO:0000256" key="7">
    <source>
        <dbReference type="SAM" id="Phobius"/>
    </source>
</evidence>
<keyword evidence="5 7" id="KW-0472">Membrane</keyword>
<dbReference type="PANTHER" id="PTHR11662">
    <property type="entry name" value="SOLUTE CARRIER FAMILY 17"/>
    <property type="match status" value="1"/>
</dbReference>
<sequence>MKNGIDASEKPSRFRWIVAGLFFLVYTVASADRANLGVALPFIREEYPMTNAEAGALLSVFLLAYALAQIPSGFASSKWGVRKIFSFSMIATSVLTGLMGTVSSVIGLKICRFLLGIAEGPLPIGIASTINNWFPAKEKGTATGIFLAAVKFGPVLVPPLCVAIVAMWGWREIFYLFAIPGIVLAIMWYFLIANLPAESKFVNQKELEYITDEANNTISQQKAAVARNFKKLDKFIRVSPVTPITTSKELFLSWNVIGCSLGYSFQVGISMILLSWIPTYLVSVKNFSIMNMGFVAAAPWVGAIFGNLLGGILSDRVLGKRRKPGMMLSALATAGMMYALINSPNDPLLYACLMFLTGTLISIGYSSYMVYPMGLASKKVFPVASSIVNTGGQLGGAAAPFLVGLLLDSYGWSQVFMGMAIASFVSFLILLTIKEPVPSISPVDEPTDVPVQQTAMKPFNG</sequence>
<dbReference type="Proteomes" id="UP001202943">
    <property type="component" value="Unassembled WGS sequence"/>
</dbReference>
<evidence type="ECO:0000256" key="4">
    <source>
        <dbReference type="ARBA" id="ARBA00022989"/>
    </source>
</evidence>
<dbReference type="Gene3D" id="1.20.1250.20">
    <property type="entry name" value="MFS general substrate transporter like domains"/>
    <property type="match status" value="2"/>
</dbReference>
<evidence type="ECO:0000256" key="6">
    <source>
        <dbReference type="ARBA" id="ARBA00038514"/>
    </source>
</evidence>
<feature type="transmembrane region" description="Helical" evidence="7">
    <location>
        <begin position="174"/>
        <end position="195"/>
    </location>
</feature>
<dbReference type="InterPro" id="IPR050382">
    <property type="entry name" value="MFS_Na/Anion_cotransporter"/>
</dbReference>
<keyword evidence="4 7" id="KW-1133">Transmembrane helix</keyword>
<feature type="transmembrane region" description="Helical" evidence="7">
    <location>
        <begin position="347"/>
        <end position="368"/>
    </location>
</feature>
<evidence type="ECO:0000256" key="1">
    <source>
        <dbReference type="ARBA" id="ARBA00004651"/>
    </source>
</evidence>
<evidence type="ECO:0000259" key="8">
    <source>
        <dbReference type="PROSITE" id="PS50850"/>
    </source>
</evidence>
<reference evidence="9" key="2">
    <citation type="submission" date="2023-08" db="EMBL/GenBank/DDBJ databases">
        <title>Isolation, Identification, Denitrification Characteristics of A Highly Efficient Aerobic Denitrifying Bacterial Strain DS2.</title>
        <authorList>
            <person name="Wang H."/>
        </authorList>
    </citation>
    <scope>NUCLEOTIDE SEQUENCE</scope>
    <source>
        <strain evidence="9">DS2</strain>
    </source>
</reference>
<protein>
    <submittedName>
        <fullName evidence="9">MFS transporter</fullName>
    </submittedName>
</protein>